<evidence type="ECO:0000256" key="5">
    <source>
        <dbReference type="PIRSR" id="PIRSR031051-1"/>
    </source>
</evidence>
<feature type="binding site" evidence="7">
    <location>
        <position position="196"/>
    </location>
    <ligand>
        <name>Mg(2+)</name>
        <dbReference type="ChEBI" id="CHEBI:18420"/>
    </ligand>
</feature>
<reference evidence="8" key="1">
    <citation type="submission" date="2022-04" db="EMBL/GenBank/DDBJ databases">
        <title>Carnegiea gigantea Genome sequencing and assembly v2.</title>
        <authorList>
            <person name="Copetti D."/>
            <person name="Sanderson M.J."/>
            <person name="Burquez A."/>
            <person name="Wojciechowski M.F."/>
        </authorList>
    </citation>
    <scope>NUCLEOTIDE SEQUENCE</scope>
    <source>
        <strain evidence="8">SGP5-SGP5p</strain>
        <tissue evidence="8">Aerial part</tissue>
    </source>
</reference>
<feature type="binding site" evidence="6">
    <location>
        <position position="102"/>
    </location>
    <ligand>
        <name>substrate</name>
    </ligand>
</feature>
<dbReference type="OrthoDB" id="10267182at2759"/>
<dbReference type="AlphaFoldDB" id="A0A9Q1L093"/>
<dbReference type="InterPro" id="IPR006384">
    <property type="entry name" value="HAD_hydro_PyrdxlP_Pase-like"/>
</dbReference>
<feature type="binding site" evidence="6">
    <location>
        <position position="20"/>
    </location>
    <ligand>
        <name>substrate</name>
    </ligand>
</feature>
<accession>A0A9Q1L093</accession>
<dbReference type="PANTHER" id="PTHR20889:SF19">
    <property type="entry name" value="THIAMINE PHOSPHATE PHOSPHATASE-LIKE PROTEIN"/>
    <property type="match status" value="1"/>
</dbReference>
<gene>
    <name evidence="8" type="ORF">Cgig2_016720</name>
</gene>
<dbReference type="SUPFAM" id="SSF56784">
    <property type="entry name" value="HAD-like"/>
    <property type="match status" value="1"/>
</dbReference>
<feature type="active site" description="Nucleophile" evidence="5">
    <location>
        <position position="9"/>
    </location>
</feature>
<organism evidence="8 9">
    <name type="scientific">Carnegiea gigantea</name>
    <dbReference type="NCBI Taxonomy" id="171969"/>
    <lineage>
        <taxon>Eukaryota</taxon>
        <taxon>Viridiplantae</taxon>
        <taxon>Streptophyta</taxon>
        <taxon>Embryophyta</taxon>
        <taxon>Tracheophyta</taxon>
        <taxon>Spermatophyta</taxon>
        <taxon>Magnoliopsida</taxon>
        <taxon>eudicotyledons</taxon>
        <taxon>Gunneridae</taxon>
        <taxon>Pentapetalae</taxon>
        <taxon>Caryophyllales</taxon>
        <taxon>Cactineae</taxon>
        <taxon>Cactaceae</taxon>
        <taxon>Cactoideae</taxon>
        <taxon>Echinocereeae</taxon>
        <taxon>Carnegiea</taxon>
    </lineage>
</organism>
<evidence type="ECO:0000256" key="7">
    <source>
        <dbReference type="PIRSR" id="PIRSR031051-3"/>
    </source>
</evidence>
<proteinExistence type="predicted"/>
<dbReference type="GO" id="GO:0016791">
    <property type="term" value="F:phosphatase activity"/>
    <property type="evidence" value="ECO:0007669"/>
    <property type="project" value="InterPro"/>
</dbReference>
<keyword evidence="3" id="KW-0378">Hydrolase</keyword>
<keyword evidence="4 7" id="KW-0460">Magnesium</keyword>
<dbReference type="PIRSF" id="PIRSF031051">
    <property type="entry name" value="PyrdxlP_Pase_PHOSPHO2"/>
    <property type="match status" value="1"/>
</dbReference>
<comment type="caution">
    <text evidence="8">The sequence shown here is derived from an EMBL/GenBank/DDBJ whole genome shotgun (WGS) entry which is preliminary data.</text>
</comment>
<dbReference type="Proteomes" id="UP001153076">
    <property type="component" value="Unassembled WGS sequence"/>
</dbReference>
<sequence>MCQIVVVFDFDRTIIDGDSDNWVVTQMGLTPLFQQLISTMPWNSLMVCIEPLQNRMMEELHLQEKTIEDIAQCLKQMPLDSHIISAVKAAHSMGCDVRLISDANQFFIETILKQHQLLDYFTEIITNPTQLAPLTDSFSPEVTQQYFVKPFNLQSLTEVIVVLPLIDSSIVKGMILERIQAKADENGKKTFIYLGDGGGDYCPSLRLGRDDHVMPRKGFPLWDRIQSNPSLVQAKIHEWSSAEQLERILIPLISGVPIDGSKPNCTSRASSLTDSSVQNNIISTVE</sequence>
<comment type="cofactor">
    <cofactor evidence="1 7">
        <name>Mg(2+)</name>
        <dbReference type="ChEBI" id="CHEBI:18420"/>
    </cofactor>
</comment>
<evidence type="ECO:0000313" key="8">
    <source>
        <dbReference type="EMBL" id="KAJ8452139.1"/>
    </source>
</evidence>
<feature type="binding site" evidence="7">
    <location>
        <position position="9"/>
    </location>
    <ligand>
        <name>Mg(2+)</name>
        <dbReference type="ChEBI" id="CHEBI:18420"/>
    </ligand>
</feature>
<keyword evidence="9" id="KW-1185">Reference proteome</keyword>
<protein>
    <submittedName>
        <fullName evidence="8">Uncharacterized protein</fullName>
    </submittedName>
</protein>
<dbReference type="NCBIfam" id="TIGR01489">
    <property type="entry name" value="DKMTPPase-SF"/>
    <property type="match status" value="1"/>
</dbReference>
<evidence type="ECO:0000256" key="1">
    <source>
        <dbReference type="ARBA" id="ARBA00001946"/>
    </source>
</evidence>
<evidence type="ECO:0000256" key="6">
    <source>
        <dbReference type="PIRSR" id="PIRSR031051-2"/>
    </source>
</evidence>
<dbReference type="InterPro" id="IPR016965">
    <property type="entry name" value="Pase_PHOSPHO-typ"/>
</dbReference>
<dbReference type="NCBIfam" id="TIGR01488">
    <property type="entry name" value="HAD-SF-IB"/>
    <property type="match status" value="1"/>
</dbReference>
<dbReference type="InterPro" id="IPR036412">
    <property type="entry name" value="HAD-like_sf"/>
</dbReference>
<dbReference type="GO" id="GO:0046872">
    <property type="term" value="F:metal ion binding"/>
    <property type="evidence" value="ECO:0007669"/>
    <property type="project" value="UniProtKB-KW"/>
</dbReference>
<dbReference type="InterPro" id="IPR023214">
    <property type="entry name" value="HAD_sf"/>
</dbReference>
<evidence type="ECO:0000256" key="4">
    <source>
        <dbReference type="ARBA" id="ARBA00022842"/>
    </source>
</evidence>
<dbReference type="Gene3D" id="3.40.50.1000">
    <property type="entry name" value="HAD superfamily/HAD-like"/>
    <property type="match status" value="1"/>
</dbReference>
<evidence type="ECO:0000313" key="9">
    <source>
        <dbReference type="Proteomes" id="UP001153076"/>
    </source>
</evidence>
<dbReference type="Pfam" id="PF06888">
    <property type="entry name" value="Put_Phosphatase"/>
    <property type="match status" value="1"/>
</dbReference>
<feature type="binding site" evidence="7">
    <location>
        <position position="11"/>
    </location>
    <ligand>
        <name>Mg(2+)</name>
        <dbReference type="ChEBI" id="CHEBI:18420"/>
    </ligand>
</feature>
<evidence type="ECO:0000256" key="2">
    <source>
        <dbReference type="ARBA" id="ARBA00022723"/>
    </source>
</evidence>
<feature type="active site" description="Proton donor" evidence="5">
    <location>
        <position position="11"/>
    </location>
</feature>
<dbReference type="PANTHER" id="PTHR20889">
    <property type="entry name" value="PHOSPHATASE, ORPHAN 1, 2"/>
    <property type="match status" value="1"/>
</dbReference>
<keyword evidence="2 7" id="KW-0479">Metal-binding</keyword>
<dbReference type="EMBL" id="JAKOGI010000006">
    <property type="protein sequence ID" value="KAJ8452139.1"/>
    <property type="molecule type" value="Genomic_DNA"/>
</dbReference>
<name>A0A9Q1L093_9CARY</name>
<evidence type="ECO:0000256" key="3">
    <source>
        <dbReference type="ARBA" id="ARBA00022801"/>
    </source>
</evidence>